<dbReference type="InterPro" id="IPR027463">
    <property type="entry name" value="AcrB_DN_DC_subdom"/>
</dbReference>
<feature type="transmembrane region" description="Helical" evidence="2">
    <location>
        <begin position="964"/>
        <end position="983"/>
    </location>
</feature>
<keyword evidence="2" id="KW-0472">Membrane</keyword>
<sequence>MSDRDTAKGGFNLSEWALAHRSLVIYFMIVAVAAGILSFQKLGRNEDPTFVIKTMVVNAAWPGATIEDTLLQVTERIERTLQETPRLDNLRSFTRAGVTTIFVDLEGATPASEVPDIWYHVRKSVGDMAHTLPQGVRGPFFNDEFGDTFGIIYGFTADGFTHRELRDYVEAARSRLLNVPDVSKIEVIGAQDEVIFLEFSMAEMARLGIDRQAVLAALQAQNAVLPAGIIETGDERISLRVSGAFENEQDILGVNIVVGPRIVRLSDIATVRRGFVDPPQPLFRVNGEPAIGLGIAMREGGDILAMGDAITRTMQNEIIPELPIGIEATLVADQAVTVEGAISEFMESLWQAVAIIMAISFISLGVRPGLVIALAIPLTLAIVFAVMLIVGIDMQRISLGALIIALALLVDDAMTTTDAMITRLGKGDSKEKAATFAFKTYAFSMLAGTLVTMAGFVPVGFAASSAGEYTFSLFAVVAIALVVSWFVAVIFTPLIGIYLIKPPKTDKQPKPSRVENAYKSFLALALRGRYVTIAVTLGLFVLSVLALPLIPSQFFPSSDRPELLVTMRLPQSASIQGTENVVKAFEELIADDEDIERWSTYVGQGAIRFYLPLDVQLPNSFMAEAVVVAKDVPARERLRKKLNDIFEEHFPQVVARISPLELGPPVGWPVQYRVTGPDVAEVREIALKLSGIVSTYPGVEKVNFDWIEPAREIRLRVDQDQARLLGLSSQSVAAILNTVITGSTVSQVRDDIYLVNVVARAVDEERMTPDTLRSLQVAVPGGRTVPLSQFVTFEYDQHFPMVWRRDRVPTLTVQADMVQGELPETAVNALAEGIAELSATLPPGYVIEVGGTVEESAASQASVVAVVPLMLLIMLTVLMFELQSFQRLFIVLSVAPLGLIGIVAALLLSGRPLGFVAILGILALLGMIIKNAVILIGQIEAERKTGKTVREAVTEASSLRFRPILLTAISTVLGMIPIAPTVFWGPMAFAIMGGLFVASLLTLIFLPALYVTWFGPDSRLENTPEQNPPAHNSPTQGTVA</sequence>
<evidence type="ECO:0000256" key="1">
    <source>
        <dbReference type="SAM" id="MobiDB-lite"/>
    </source>
</evidence>
<dbReference type="PANTHER" id="PTHR32063">
    <property type="match status" value="1"/>
</dbReference>
<dbReference type="PANTHER" id="PTHR32063:SF64">
    <property type="entry name" value="ACRB_ACRD_ACRF FAMILY PROTEIN"/>
    <property type="match status" value="1"/>
</dbReference>
<feature type="transmembrane region" description="Helical" evidence="2">
    <location>
        <begin position="473"/>
        <end position="500"/>
    </location>
</feature>
<evidence type="ECO:0000313" key="3">
    <source>
        <dbReference type="EMBL" id="MBB3809368.1"/>
    </source>
</evidence>
<dbReference type="Pfam" id="PF00873">
    <property type="entry name" value="ACR_tran"/>
    <property type="match status" value="1"/>
</dbReference>
<dbReference type="Gene3D" id="3.30.2090.10">
    <property type="entry name" value="Multidrug efflux transporter AcrB TolC docking domain, DN and DC subdomains"/>
    <property type="match status" value="2"/>
</dbReference>
<keyword evidence="2" id="KW-0812">Transmembrane</keyword>
<comment type="caution">
    <text evidence="3">The sequence shown here is derived from an EMBL/GenBank/DDBJ whole genome shotgun (WGS) entry which is preliminary data.</text>
</comment>
<protein>
    <submittedName>
        <fullName evidence="3">Multidrug efflux pump subunit AcrB</fullName>
    </submittedName>
</protein>
<reference evidence="3 4" key="1">
    <citation type="submission" date="2020-08" db="EMBL/GenBank/DDBJ databases">
        <title>Genomic Encyclopedia of Type Strains, Phase IV (KMG-IV): sequencing the most valuable type-strain genomes for metagenomic binning, comparative biology and taxonomic classification.</title>
        <authorList>
            <person name="Goeker M."/>
        </authorList>
    </citation>
    <scope>NUCLEOTIDE SEQUENCE [LARGE SCALE GENOMIC DNA]</scope>
    <source>
        <strain evidence="3 4">DSM 28760</strain>
    </source>
</reference>
<keyword evidence="2" id="KW-1133">Transmembrane helix</keyword>
<feature type="transmembrane region" description="Helical" evidence="2">
    <location>
        <begin position="20"/>
        <end position="39"/>
    </location>
</feature>
<name>A0A7W5Z3I1_9HYPH</name>
<organism evidence="3 4">
    <name type="scientific">Pseudochelatococcus contaminans</name>
    <dbReference type="NCBI Taxonomy" id="1538103"/>
    <lineage>
        <taxon>Bacteria</taxon>
        <taxon>Pseudomonadati</taxon>
        <taxon>Pseudomonadota</taxon>
        <taxon>Alphaproteobacteria</taxon>
        <taxon>Hyphomicrobiales</taxon>
        <taxon>Chelatococcaceae</taxon>
        <taxon>Pseudochelatococcus</taxon>
    </lineage>
</organism>
<dbReference type="Gene3D" id="3.30.70.1320">
    <property type="entry name" value="Multidrug efflux transporter AcrB pore domain like"/>
    <property type="match status" value="1"/>
</dbReference>
<feature type="transmembrane region" description="Helical" evidence="2">
    <location>
        <begin position="530"/>
        <end position="550"/>
    </location>
</feature>
<evidence type="ECO:0000256" key="2">
    <source>
        <dbReference type="SAM" id="Phobius"/>
    </source>
</evidence>
<feature type="transmembrane region" description="Helical" evidence="2">
    <location>
        <begin position="887"/>
        <end position="908"/>
    </location>
</feature>
<feature type="transmembrane region" description="Helical" evidence="2">
    <location>
        <begin position="914"/>
        <end position="937"/>
    </location>
</feature>
<feature type="region of interest" description="Disordered" evidence="1">
    <location>
        <begin position="1021"/>
        <end position="1040"/>
    </location>
</feature>
<keyword evidence="4" id="KW-1185">Reference proteome</keyword>
<evidence type="ECO:0000313" key="4">
    <source>
        <dbReference type="Proteomes" id="UP000537592"/>
    </source>
</evidence>
<dbReference type="GO" id="GO:0005886">
    <property type="term" value="C:plasma membrane"/>
    <property type="evidence" value="ECO:0007669"/>
    <property type="project" value="TreeGrafter"/>
</dbReference>
<dbReference type="SUPFAM" id="SSF82714">
    <property type="entry name" value="Multidrug efflux transporter AcrB TolC docking domain, DN and DC subdomains"/>
    <property type="match status" value="2"/>
</dbReference>
<dbReference type="EMBL" id="JACICC010000003">
    <property type="protein sequence ID" value="MBB3809368.1"/>
    <property type="molecule type" value="Genomic_DNA"/>
</dbReference>
<dbReference type="Proteomes" id="UP000537592">
    <property type="component" value="Unassembled WGS sequence"/>
</dbReference>
<feature type="transmembrane region" description="Helical" evidence="2">
    <location>
        <begin position="440"/>
        <end position="461"/>
    </location>
</feature>
<feature type="transmembrane region" description="Helical" evidence="2">
    <location>
        <begin position="861"/>
        <end position="880"/>
    </location>
</feature>
<feature type="transmembrane region" description="Helical" evidence="2">
    <location>
        <begin position="372"/>
        <end position="392"/>
    </location>
</feature>
<dbReference type="GO" id="GO:0042910">
    <property type="term" value="F:xenobiotic transmembrane transporter activity"/>
    <property type="evidence" value="ECO:0007669"/>
    <property type="project" value="TreeGrafter"/>
</dbReference>
<feature type="transmembrane region" description="Helical" evidence="2">
    <location>
        <begin position="989"/>
        <end position="1011"/>
    </location>
</feature>
<dbReference type="Gene3D" id="1.20.1640.10">
    <property type="entry name" value="Multidrug efflux transporter AcrB transmembrane domain"/>
    <property type="match status" value="2"/>
</dbReference>
<dbReference type="AlphaFoldDB" id="A0A7W5Z3I1"/>
<gene>
    <name evidence="3" type="ORF">FHS81_001450</name>
</gene>
<accession>A0A7W5Z3I1</accession>
<dbReference type="PRINTS" id="PR00702">
    <property type="entry name" value="ACRIFLAVINRP"/>
</dbReference>
<dbReference type="InterPro" id="IPR001036">
    <property type="entry name" value="Acrflvin-R"/>
</dbReference>
<proteinExistence type="predicted"/>
<dbReference type="SUPFAM" id="SSF82693">
    <property type="entry name" value="Multidrug efflux transporter AcrB pore domain, PN1, PN2, PC1 and PC2 subdomains"/>
    <property type="match status" value="3"/>
</dbReference>
<dbReference type="Gene3D" id="3.30.70.1430">
    <property type="entry name" value="Multidrug efflux transporter AcrB pore domain"/>
    <property type="match status" value="2"/>
</dbReference>
<dbReference type="SUPFAM" id="SSF82866">
    <property type="entry name" value="Multidrug efflux transporter AcrB transmembrane domain"/>
    <property type="match status" value="2"/>
</dbReference>
<feature type="transmembrane region" description="Helical" evidence="2">
    <location>
        <begin position="349"/>
        <end position="366"/>
    </location>
</feature>
<dbReference type="RefSeq" id="WP_183751416.1">
    <property type="nucleotide sequence ID" value="NZ_JACICC010000003.1"/>
</dbReference>
<dbReference type="Gene3D" id="3.30.70.1440">
    <property type="entry name" value="Multidrug efflux transporter AcrB pore domain"/>
    <property type="match status" value="1"/>
</dbReference>